<dbReference type="InterPro" id="IPR013766">
    <property type="entry name" value="Thioredoxin_domain"/>
</dbReference>
<sequence>MRLVSLLFASIIAGVSASNVIDLSPDNWDDVVGHGKPGLVEFFAPWCGHCKNLAPVYEQLGDAFAHAKDKVYVAKIDADGVGKELGKKYGVTGYPTLKWFDPTGQDSPFEGSRDIDGLAAFVTTKSGVKSNIKPPPPPDYQVLDIHTFDDVALDKSKNVLVTFTVSPTPTPSEIGSDHLIHQAPWCGHCKAMKPAYEKVGTTFKEEGDCIVANVDADDKKNAEISQRFGISGFPTIKFFPKDSTEPIDYEGARSEEAFVNFLNEKCGTHRAVGGGLNEKAGLVPELDTLANKFFVATTDARDSIYKEAIALADSVGIASKPYLRVMEKIVNSSEKYLEKESKRLETILKKQNLAPSKLDELRVKANVLRSFAEEKKAEAEEKIGRETAEL</sequence>
<dbReference type="CDD" id="cd02998">
    <property type="entry name" value="PDI_a_ERp38"/>
    <property type="match status" value="2"/>
</dbReference>
<comment type="catalytic activity">
    <reaction evidence="1">
        <text>Catalyzes the rearrangement of -S-S- bonds in proteins.</text>
        <dbReference type="EC" id="5.3.4.1"/>
    </reaction>
</comment>
<dbReference type="SUPFAM" id="SSF52833">
    <property type="entry name" value="Thioredoxin-like"/>
    <property type="match status" value="2"/>
</dbReference>
<feature type="domain" description="Thioredoxin" evidence="12">
    <location>
        <begin position="129"/>
        <end position="267"/>
    </location>
</feature>
<evidence type="ECO:0000256" key="3">
    <source>
        <dbReference type="ARBA" id="ARBA00012723"/>
    </source>
</evidence>
<keyword evidence="7" id="KW-0413">Isomerase</keyword>
<dbReference type="NCBIfam" id="TIGR01126">
    <property type="entry name" value="pdi_dom"/>
    <property type="match status" value="1"/>
</dbReference>
<dbReference type="SUPFAM" id="SSF47933">
    <property type="entry name" value="ERP29 C domain-like"/>
    <property type="match status" value="1"/>
</dbReference>
<accession>A0ABR3FZH4</accession>
<feature type="coiled-coil region" evidence="10">
    <location>
        <begin position="362"/>
        <end position="389"/>
    </location>
</feature>
<feature type="chain" id="PRO_5047247339" description="protein disulfide-isomerase" evidence="11">
    <location>
        <begin position="18"/>
        <end position="390"/>
    </location>
</feature>
<keyword evidence="6" id="KW-1015">Disulfide bond</keyword>
<evidence type="ECO:0000313" key="14">
    <source>
        <dbReference type="Proteomes" id="UP001465976"/>
    </source>
</evidence>
<evidence type="ECO:0000256" key="6">
    <source>
        <dbReference type="ARBA" id="ARBA00023157"/>
    </source>
</evidence>
<evidence type="ECO:0000256" key="2">
    <source>
        <dbReference type="ARBA" id="ARBA00006347"/>
    </source>
</evidence>
<evidence type="ECO:0000256" key="1">
    <source>
        <dbReference type="ARBA" id="ARBA00001182"/>
    </source>
</evidence>
<keyword evidence="14" id="KW-1185">Reference proteome</keyword>
<gene>
    <name evidence="13" type="ORF">V5O48_001061</name>
</gene>
<dbReference type="PROSITE" id="PS51352">
    <property type="entry name" value="THIOREDOXIN_2"/>
    <property type="match status" value="2"/>
</dbReference>
<dbReference type="Pfam" id="PF07749">
    <property type="entry name" value="ERp29"/>
    <property type="match status" value="1"/>
</dbReference>
<dbReference type="Pfam" id="PF00085">
    <property type="entry name" value="Thioredoxin"/>
    <property type="match status" value="2"/>
</dbReference>
<dbReference type="PRINTS" id="PR00421">
    <property type="entry name" value="THIOREDOXIN"/>
</dbReference>
<dbReference type="EMBL" id="JBAHYK010000019">
    <property type="protein sequence ID" value="KAL0580969.1"/>
    <property type="molecule type" value="Genomic_DNA"/>
</dbReference>
<evidence type="ECO:0000256" key="8">
    <source>
        <dbReference type="ARBA" id="ARBA00023284"/>
    </source>
</evidence>
<dbReference type="PANTHER" id="PTHR45672:SF11">
    <property type="entry name" value="PROTEIN DISULFIDE-ISOMERASE C17H9.14C"/>
    <property type="match status" value="1"/>
</dbReference>
<dbReference type="EC" id="5.3.4.1" evidence="3"/>
<keyword evidence="5" id="KW-0677">Repeat</keyword>
<keyword evidence="4 11" id="KW-0732">Signal</keyword>
<keyword evidence="8" id="KW-0676">Redox-active center</keyword>
<proteinExistence type="inferred from homology"/>
<dbReference type="InterPro" id="IPR036356">
    <property type="entry name" value="ERp29_C_sf"/>
</dbReference>
<dbReference type="InterPro" id="IPR011679">
    <property type="entry name" value="ERp29_C"/>
</dbReference>
<dbReference type="InterPro" id="IPR051063">
    <property type="entry name" value="PDI"/>
</dbReference>
<feature type="domain" description="Thioredoxin" evidence="12">
    <location>
        <begin position="6"/>
        <end position="127"/>
    </location>
</feature>
<name>A0ABR3FZH4_9AGAR</name>
<evidence type="ECO:0000256" key="9">
    <source>
        <dbReference type="RuleBase" id="RU004208"/>
    </source>
</evidence>
<comment type="similarity">
    <text evidence="2 9">Belongs to the protein disulfide isomerase family.</text>
</comment>
<dbReference type="Proteomes" id="UP001465976">
    <property type="component" value="Unassembled WGS sequence"/>
</dbReference>
<protein>
    <recommendedName>
        <fullName evidence="3">protein disulfide-isomerase</fullName>
        <ecNumber evidence="3">5.3.4.1</ecNumber>
    </recommendedName>
</protein>
<dbReference type="InterPro" id="IPR036249">
    <property type="entry name" value="Thioredoxin-like_sf"/>
</dbReference>
<evidence type="ECO:0000256" key="5">
    <source>
        <dbReference type="ARBA" id="ARBA00022737"/>
    </source>
</evidence>
<dbReference type="Gene3D" id="1.20.1150.12">
    <property type="entry name" value="Endoplasmic reticulum resident protein 29, C-terminal domain"/>
    <property type="match status" value="1"/>
</dbReference>
<dbReference type="Gene3D" id="3.40.30.10">
    <property type="entry name" value="Glutaredoxin"/>
    <property type="match status" value="2"/>
</dbReference>
<evidence type="ECO:0000259" key="12">
    <source>
        <dbReference type="PROSITE" id="PS51352"/>
    </source>
</evidence>
<evidence type="ECO:0000256" key="10">
    <source>
        <dbReference type="SAM" id="Coils"/>
    </source>
</evidence>
<feature type="signal peptide" evidence="11">
    <location>
        <begin position="1"/>
        <end position="17"/>
    </location>
</feature>
<evidence type="ECO:0000256" key="11">
    <source>
        <dbReference type="SAM" id="SignalP"/>
    </source>
</evidence>
<dbReference type="PANTHER" id="PTHR45672">
    <property type="entry name" value="PROTEIN DISULFIDE-ISOMERASE C17H9.14C-RELATED"/>
    <property type="match status" value="1"/>
</dbReference>
<dbReference type="PROSITE" id="PS00194">
    <property type="entry name" value="THIOREDOXIN_1"/>
    <property type="match status" value="1"/>
</dbReference>
<reference evidence="13 14" key="1">
    <citation type="submission" date="2024-02" db="EMBL/GenBank/DDBJ databases">
        <title>A draft genome for the cacao thread blight pathogen Marasmius crinis-equi.</title>
        <authorList>
            <person name="Cohen S.P."/>
            <person name="Baruah I.K."/>
            <person name="Amoako-Attah I."/>
            <person name="Bukari Y."/>
            <person name="Meinhardt L.W."/>
            <person name="Bailey B.A."/>
        </authorList>
    </citation>
    <scope>NUCLEOTIDE SEQUENCE [LARGE SCALE GENOMIC DNA]</scope>
    <source>
        <strain evidence="13 14">GH-76</strain>
    </source>
</reference>
<organism evidence="13 14">
    <name type="scientific">Marasmius crinis-equi</name>
    <dbReference type="NCBI Taxonomy" id="585013"/>
    <lineage>
        <taxon>Eukaryota</taxon>
        <taxon>Fungi</taxon>
        <taxon>Dikarya</taxon>
        <taxon>Basidiomycota</taxon>
        <taxon>Agaricomycotina</taxon>
        <taxon>Agaricomycetes</taxon>
        <taxon>Agaricomycetidae</taxon>
        <taxon>Agaricales</taxon>
        <taxon>Marasmiineae</taxon>
        <taxon>Marasmiaceae</taxon>
        <taxon>Marasmius</taxon>
    </lineage>
</organism>
<evidence type="ECO:0000313" key="13">
    <source>
        <dbReference type="EMBL" id="KAL0580969.1"/>
    </source>
</evidence>
<comment type="caution">
    <text evidence="13">The sequence shown here is derived from an EMBL/GenBank/DDBJ whole genome shotgun (WGS) entry which is preliminary data.</text>
</comment>
<dbReference type="CDD" id="cd00238">
    <property type="entry name" value="ERp29c"/>
    <property type="match status" value="1"/>
</dbReference>
<dbReference type="InterPro" id="IPR005788">
    <property type="entry name" value="PDI_thioredoxin-like_dom"/>
</dbReference>
<dbReference type="InterPro" id="IPR017937">
    <property type="entry name" value="Thioredoxin_CS"/>
</dbReference>
<evidence type="ECO:0000256" key="7">
    <source>
        <dbReference type="ARBA" id="ARBA00023235"/>
    </source>
</evidence>
<evidence type="ECO:0000256" key="4">
    <source>
        <dbReference type="ARBA" id="ARBA00022729"/>
    </source>
</evidence>
<keyword evidence="10" id="KW-0175">Coiled coil</keyword>